<feature type="transmembrane region" description="Helical" evidence="2">
    <location>
        <begin position="191"/>
        <end position="213"/>
    </location>
</feature>
<feature type="transmembrane region" description="Helical" evidence="2">
    <location>
        <begin position="127"/>
        <end position="151"/>
    </location>
</feature>
<evidence type="ECO:0000256" key="1">
    <source>
        <dbReference type="SAM" id="MobiDB-lite"/>
    </source>
</evidence>
<sequence>MPFSAFQRKPSRKGPQTYRLVWRKWPKVSRRATWWLMLFELAGTVSALVIFAISQPNLWRSELWQIGWDHRLNSNPAIILYAYANHRPLPHIALVWTRTFTDFNVAISVLSLFMLMSKLTAYIMKVWFPVLATFVNVGMSCVYIVSVYGLIGPDMVDERYPARVAWWWRKGCDIAKPYGSYQHCKIAQGSLFVSLYMMIVYLLNLGFAAYCMWPNKINDEIDEDDDDESETHSEPKDNQRWEMQNMKSPMSFRQAPYTPRTQAFQTLDRQLPLRSQQTRFG</sequence>
<feature type="compositionally biased region" description="Basic and acidic residues" evidence="1">
    <location>
        <begin position="230"/>
        <end position="240"/>
    </location>
</feature>
<evidence type="ECO:0000313" key="3">
    <source>
        <dbReference type="EMBL" id="KAH6900306.1"/>
    </source>
</evidence>
<keyword evidence="2" id="KW-1133">Transmembrane helix</keyword>
<dbReference type="EMBL" id="JAGPYM010000001">
    <property type="protein sequence ID" value="KAH6900306.1"/>
    <property type="molecule type" value="Genomic_DNA"/>
</dbReference>
<protein>
    <submittedName>
        <fullName evidence="3">Uncharacterized protein</fullName>
    </submittedName>
</protein>
<organism evidence="3 4">
    <name type="scientific">Thelonectria olida</name>
    <dbReference type="NCBI Taxonomy" id="1576542"/>
    <lineage>
        <taxon>Eukaryota</taxon>
        <taxon>Fungi</taxon>
        <taxon>Dikarya</taxon>
        <taxon>Ascomycota</taxon>
        <taxon>Pezizomycotina</taxon>
        <taxon>Sordariomycetes</taxon>
        <taxon>Hypocreomycetidae</taxon>
        <taxon>Hypocreales</taxon>
        <taxon>Nectriaceae</taxon>
        <taxon>Thelonectria</taxon>
    </lineage>
</organism>
<keyword evidence="4" id="KW-1185">Reference proteome</keyword>
<feature type="transmembrane region" description="Helical" evidence="2">
    <location>
        <begin position="95"/>
        <end position="115"/>
    </location>
</feature>
<feature type="region of interest" description="Disordered" evidence="1">
    <location>
        <begin position="221"/>
        <end position="253"/>
    </location>
</feature>
<evidence type="ECO:0000313" key="4">
    <source>
        <dbReference type="Proteomes" id="UP000777438"/>
    </source>
</evidence>
<keyword evidence="2" id="KW-0812">Transmembrane</keyword>
<comment type="caution">
    <text evidence="3">The sequence shown here is derived from an EMBL/GenBank/DDBJ whole genome shotgun (WGS) entry which is preliminary data.</text>
</comment>
<dbReference type="OrthoDB" id="5352400at2759"/>
<name>A0A9P8WKV5_9HYPO</name>
<dbReference type="AlphaFoldDB" id="A0A9P8WKV5"/>
<evidence type="ECO:0000256" key="2">
    <source>
        <dbReference type="SAM" id="Phobius"/>
    </source>
</evidence>
<accession>A0A9P8WKV5</accession>
<reference evidence="3 4" key="1">
    <citation type="journal article" date="2021" name="Nat. Commun.">
        <title>Genetic determinants of endophytism in the Arabidopsis root mycobiome.</title>
        <authorList>
            <person name="Mesny F."/>
            <person name="Miyauchi S."/>
            <person name="Thiergart T."/>
            <person name="Pickel B."/>
            <person name="Atanasova L."/>
            <person name="Karlsson M."/>
            <person name="Huettel B."/>
            <person name="Barry K.W."/>
            <person name="Haridas S."/>
            <person name="Chen C."/>
            <person name="Bauer D."/>
            <person name="Andreopoulos W."/>
            <person name="Pangilinan J."/>
            <person name="LaButti K."/>
            <person name="Riley R."/>
            <person name="Lipzen A."/>
            <person name="Clum A."/>
            <person name="Drula E."/>
            <person name="Henrissat B."/>
            <person name="Kohler A."/>
            <person name="Grigoriev I.V."/>
            <person name="Martin F.M."/>
            <person name="Hacquard S."/>
        </authorList>
    </citation>
    <scope>NUCLEOTIDE SEQUENCE [LARGE SCALE GENOMIC DNA]</scope>
    <source>
        <strain evidence="3 4">MPI-CAGE-CH-0241</strain>
    </source>
</reference>
<gene>
    <name evidence="3" type="ORF">B0T10DRAFT_470190</name>
</gene>
<keyword evidence="2" id="KW-0472">Membrane</keyword>
<dbReference type="Proteomes" id="UP000777438">
    <property type="component" value="Unassembled WGS sequence"/>
</dbReference>
<feature type="transmembrane region" description="Helical" evidence="2">
    <location>
        <begin position="32"/>
        <end position="53"/>
    </location>
</feature>
<proteinExistence type="predicted"/>